<dbReference type="CDD" id="cd01658">
    <property type="entry name" value="Ribosomal_L30"/>
    <property type="match status" value="1"/>
</dbReference>
<dbReference type="PROSITE" id="PS00634">
    <property type="entry name" value="RIBOSOMAL_L30"/>
    <property type="match status" value="1"/>
</dbReference>
<dbReference type="SUPFAM" id="SSF55129">
    <property type="entry name" value="Ribosomal protein L30p/L7e"/>
    <property type="match status" value="1"/>
</dbReference>
<evidence type="ECO:0000256" key="5">
    <source>
        <dbReference type="HAMAP-Rule" id="MF_01371"/>
    </source>
</evidence>
<dbReference type="RefSeq" id="WP_132244881.1">
    <property type="nucleotide sequence ID" value="NZ_SLWV01000010.1"/>
</dbReference>
<evidence type="ECO:0000256" key="3">
    <source>
        <dbReference type="ARBA" id="ARBA00022980"/>
    </source>
</evidence>
<dbReference type="EMBL" id="SLWV01000010">
    <property type="protein sequence ID" value="TCO74997.1"/>
    <property type="molecule type" value="Genomic_DNA"/>
</dbReference>
<accession>A0A4R2KQN1</accession>
<organism evidence="8 9">
    <name type="scientific">Marinisporobacter balticus</name>
    <dbReference type="NCBI Taxonomy" id="2018667"/>
    <lineage>
        <taxon>Bacteria</taxon>
        <taxon>Bacillati</taxon>
        <taxon>Bacillota</taxon>
        <taxon>Clostridia</taxon>
        <taxon>Peptostreptococcales</taxon>
        <taxon>Thermotaleaceae</taxon>
        <taxon>Marinisporobacter</taxon>
    </lineage>
</organism>
<evidence type="ECO:0000313" key="8">
    <source>
        <dbReference type="EMBL" id="TCO74997.1"/>
    </source>
</evidence>
<comment type="subunit">
    <text evidence="2 5">Part of the 50S ribosomal subunit.</text>
</comment>
<dbReference type="PANTHER" id="PTHR15892:SF2">
    <property type="entry name" value="LARGE RIBOSOMAL SUBUNIT PROTEIN UL30M"/>
    <property type="match status" value="1"/>
</dbReference>
<comment type="caution">
    <text evidence="8">The sequence shown here is derived from an EMBL/GenBank/DDBJ whole genome shotgun (WGS) entry which is preliminary data.</text>
</comment>
<name>A0A4R2KQN1_9FIRM</name>
<proteinExistence type="inferred from homology"/>
<dbReference type="InterPro" id="IPR036919">
    <property type="entry name" value="Ribo_uL30_ferredoxin-like_sf"/>
</dbReference>
<dbReference type="FunFam" id="3.30.1390.20:FF:000001">
    <property type="entry name" value="50S ribosomal protein L30"/>
    <property type="match status" value="1"/>
</dbReference>
<keyword evidence="3 5" id="KW-0689">Ribosomal protein</keyword>
<dbReference type="InterPro" id="IPR016082">
    <property type="entry name" value="Ribosomal_uL30_ferredoxin-like"/>
</dbReference>
<dbReference type="Proteomes" id="UP000294919">
    <property type="component" value="Unassembled WGS sequence"/>
</dbReference>
<evidence type="ECO:0000256" key="2">
    <source>
        <dbReference type="ARBA" id="ARBA00011838"/>
    </source>
</evidence>
<dbReference type="Pfam" id="PF00327">
    <property type="entry name" value="Ribosomal_L30"/>
    <property type="match status" value="1"/>
</dbReference>
<keyword evidence="9" id="KW-1185">Reference proteome</keyword>
<feature type="domain" description="Large ribosomal subunit protein uL30-like ferredoxin-like fold" evidence="7">
    <location>
        <begin position="5"/>
        <end position="55"/>
    </location>
</feature>
<comment type="similarity">
    <text evidence="1 5 6">Belongs to the universal ribosomal protein uL30 family.</text>
</comment>
<dbReference type="NCBIfam" id="TIGR01308">
    <property type="entry name" value="rpmD_bact"/>
    <property type="match status" value="1"/>
</dbReference>
<dbReference type="PIRSF" id="PIRSF002211">
    <property type="entry name" value="Ribosomal_L30_bac-type"/>
    <property type="match status" value="1"/>
</dbReference>
<evidence type="ECO:0000256" key="1">
    <source>
        <dbReference type="ARBA" id="ARBA00007594"/>
    </source>
</evidence>
<protein>
    <recommendedName>
        <fullName evidence="5">Large ribosomal subunit protein uL30</fullName>
    </recommendedName>
</protein>
<dbReference type="AlphaFoldDB" id="A0A4R2KQN1"/>
<evidence type="ECO:0000256" key="6">
    <source>
        <dbReference type="RuleBase" id="RU003734"/>
    </source>
</evidence>
<dbReference type="OrthoDB" id="9812790at2"/>
<dbReference type="InterPro" id="IPR018038">
    <property type="entry name" value="Ribosomal_uL30_CS"/>
</dbReference>
<evidence type="ECO:0000256" key="4">
    <source>
        <dbReference type="ARBA" id="ARBA00023274"/>
    </source>
</evidence>
<dbReference type="Gene3D" id="3.30.1390.20">
    <property type="entry name" value="Ribosomal protein L30, ferredoxin-like fold domain"/>
    <property type="match status" value="1"/>
</dbReference>
<gene>
    <name evidence="5" type="primary">rpmD</name>
    <name evidence="8" type="ORF">EV214_11069</name>
</gene>
<evidence type="ECO:0000259" key="7">
    <source>
        <dbReference type="Pfam" id="PF00327"/>
    </source>
</evidence>
<dbReference type="HAMAP" id="MF_01371_B">
    <property type="entry name" value="Ribosomal_uL30_B"/>
    <property type="match status" value="1"/>
</dbReference>
<sequence length="60" mass="6819">MANKLQITLIKSTIGSKPQHVKTIEALGLKKIRQTVEKIDNPQMRGMIQKVNHLVEVKEI</sequence>
<keyword evidence="4 5" id="KW-0687">Ribonucleoprotein</keyword>
<dbReference type="GO" id="GO:0022625">
    <property type="term" value="C:cytosolic large ribosomal subunit"/>
    <property type="evidence" value="ECO:0007669"/>
    <property type="project" value="TreeGrafter"/>
</dbReference>
<reference evidence="8 9" key="1">
    <citation type="submission" date="2019-03" db="EMBL/GenBank/DDBJ databases">
        <title>Genomic Encyclopedia of Type Strains, Phase IV (KMG-IV): sequencing the most valuable type-strain genomes for metagenomic binning, comparative biology and taxonomic classification.</title>
        <authorList>
            <person name="Goeker M."/>
        </authorList>
    </citation>
    <scope>NUCLEOTIDE SEQUENCE [LARGE SCALE GENOMIC DNA]</scope>
    <source>
        <strain evidence="8 9">DSM 102940</strain>
    </source>
</reference>
<dbReference type="GO" id="GO:0003735">
    <property type="term" value="F:structural constituent of ribosome"/>
    <property type="evidence" value="ECO:0007669"/>
    <property type="project" value="InterPro"/>
</dbReference>
<dbReference type="InterPro" id="IPR005996">
    <property type="entry name" value="Ribosomal_uL30_bac-type"/>
</dbReference>
<evidence type="ECO:0000313" key="9">
    <source>
        <dbReference type="Proteomes" id="UP000294919"/>
    </source>
</evidence>
<dbReference type="GO" id="GO:0006412">
    <property type="term" value="P:translation"/>
    <property type="evidence" value="ECO:0007669"/>
    <property type="project" value="UniProtKB-UniRule"/>
</dbReference>
<dbReference type="PANTHER" id="PTHR15892">
    <property type="entry name" value="MITOCHONDRIAL RIBOSOMAL PROTEIN L30"/>
    <property type="match status" value="1"/>
</dbReference>